<dbReference type="OrthoDB" id="610610at2"/>
<keyword evidence="2" id="KW-1185">Reference proteome</keyword>
<dbReference type="RefSeq" id="WP_066407968.1">
    <property type="nucleotide sequence ID" value="NZ_CP011390.1"/>
</dbReference>
<reference evidence="2" key="1">
    <citation type="submission" date="2015-01" db="EMBL/GenBank/DDBJ databases">
        <title>Flavisolibacter sp./LCS9/ whole genome sequencing.</title>
        <authorList>
            <person name="Kim M.K."/>
            <person name="Srinivasan S."/>
            <person name="Lee J.-J."/>
        </authorList>
    </citation>
    <scope>NUCLEOTIDE SEQUENCE [LARGE SCALE GENOMIC DNA]</scope>
    <source>
        <strain evidence="2">LCS9</strain>
    </source>
</reference>
<evidence type="ECO:0000313" key="2">
    <source>
        <dbReference type="Proteomes" id="UP000077177"/>
    </source>
</evidence>
<sequence>MRSIALLKPITALLFFFFLTSLIHAQVSSSALQINSLFQKIQAENRYVGSFKESDLASLPVGIAKEINGKQYLIVIDSARFTTHGAFFNVYAQLNLPGTDETLAFAARNVSFNPGGISVSSGARLELVSEHSIKISEKVKLVLPTSANYIEWDCNGFKSVNLKGVFEFARDFLEPLSDQEQVVKADFQINAKDLNNILVRVDMSPFTLAGLKDFGFEVQEAVVDLSDIANPEEMIMANNEEGALWRGFYLKELNVWLPKEFSNDKGVRPTLHARDLVIDNRGMSGRFGGSNLIPLGNASASGWPLSVELLEVQLQHNRIKSGGLKGKMNIPFLGDDPLAYEANVGQRENDVFYSFALQTTKEKKYDFFAGELILASNSEVKIEKYKGQFVASAVLHGSLDIAKGVFKAPGIRFQDLTLSSEKPYVHKGYLSVDGNVGFKLGSFKCGLDSIRLGLVNGELAVSSKVRLNLMDEADKSFSAETRIKVISRLSEEKQLVTKDGIGAENTKLKWTFDKLKVDEISLTCKSGAFELDGTIALYENDPVYGTGFKGKIAMQLPVIKRVEAHAWFGSTDEYRYWHVDAFVPTHIPIAPTLEIRRVLGGLSYHMERPAQFDPFQSMSKDSVGLQSADALLTYTPSREAGLGFLAGATIATKPSADVFNGDAMFEVSFSTSGGFRYAQFDGTGFFFSDVAKLGKEKPNGDGGGAPVFAKLYMRYDNTNKSFHASVKTYVNILGSIKGVGERGLVGEAVLHFDPNDWWIYIGRPSQMMGLDIANLAVVKGYFMVGTKVENMPLPPSEVTNLFDFGNGDFMEKENALSTGRGFGFGAHFRTDFGFGKDGGFLYAYLGVGAGADILLRDYGEARCKGGNGPIGVNGWYASGQAYAFLQGRVGIRVKVMGSKKEFDIINLAAAALLQAKLPNPSWFRGAVGVRYSVLGGLVKGKVTVKVELGSQCEVISGKEIDVKVINDIRPDNASNDVSVFAAPQVAFNIPVEKPFSMMNNEDVVTTYQIKLDEFTLVDKKAGSLKGSLEWHPNKDAATLNFLDILPPSADLSASVKVHIEKWTGSSWVPLSEGGKVDYETKTVSFRTGEAPSNIPEENIAYSYPVHQQYNFYTNEYGRGYFKLKRGQPYLFNQKDNNGSWKYYVRFQHADGTSKDVPVTYNATAAQLDFDIPSQLKTESVYSLIVIKAPADGVASTENVAVRSTTVQQGEDSTSINEKVLKGVATAATETSLLDRSFRTSKYLTFRDKMNAAGNSMDLFDIAQNYITVVGKRYDIDETFDRFELAGIDERTQPLVFAKANTNNSWLQNKLIPLLYQSYPLDNTLTIEQRDVKKLGTPPLGAVSVFNNDPALYQLSGEDVNAGTPAGKAGRFRIMYFLSYIGNQDYHELLEKAVNKYLSTNALQNVMPQSVQYLFRTPFQDLESNQSYQVEVNYRLPGTNTITTSITCNILFR</sequence>
<dbReference type="Proteomes" id="UP000077177">
    <property type="component" value="Chromosome"/>
</dbReference>
<reference evidence="1 2" key="2">
    <citation type="journal article" date="2016" name="Int. J. Syst. Evol. Microbiol.">
        <title>Flavisolibacter tropicus sp. nov., isolated from tropical soil.</title>
        <authorList>
            <person name="Lee J.J."/>
            <person name="Kang M.S."/>
            <person name="Kim G.S."/>
            <person name="Lee C.S."/>
            <person name="Lim S."/>
            <person name="Lee J."/>
            <person name="Roh S.H."/>
            <person name="Kang H."/>
            <person name="Ha J.M."/>
            <person name="Bae S."/>
            <person name="Jung H.Y."/>
            <person name="Kim M.K."/>
        </authorList>
    </citation>
    <scope>NUCLEOTIDE SEQUENCE [LARGE SCALE GENOMIC DNA]</scope>
    <source>
        <strain evidence="1 2">LCS9</strain>
    </source>
</reference>
<proteinExistence type="predicted"/>
<dbReference type="PATRIC" id="fig|1492898.3.peg.4867"/>
<accession>A0A172U0S0</accession>
<evidence type="ECO:0000313" key="1">
    <source>
        <dbReference type="EMBL" id="ANE52822.1"/>
    </source>
</evidence>
<organism evidence="1 2">
    <name type="scientific">Flavisolibacter tropicus</name>
    <dbReference type="NCBI Taxonomy" id="1492898"/>
    <lineage>
        <taxon>Bacteria</taxon>
        <taxon>Pseudomonadati</taxon>
        <taxon>Bacteroidota</taxon>
        <taxon>Chitinophagia</taxon>
        <taxon>Chitinophagales</taxon>
        <taxon>Chitinophagaceae</taxon>
        <taxon>Flavisolibacter</taxon>
    </lineage>
</organism>
<name>A0A172U0S0_9BACT</name>
<dbReference type="STRING" id="1492898.SY85_22445"/>
<gene>
    <name evidence="1" type="ORF">SY85_22445</name>
</gene>
<dbReference type="EMBL" id="CP011390">
    <property type="protein sequence ID" value="ANE52822.1"/>
    <property type="molecule type" value="Genomic_DNA"/>
</dbReference>
<protein>
    <submittedName>
        <fullName evidence="1">Uncharacterized protein</fullName>
    </submittedName>
</protein>
<dbReference type="KEGG" id="fla:SY85_22445"/>